<dbReference type="OrthoDB" id="2881384at2"/>
<reference evidence="1 2" key="1">
    <citation type="submission" date="2019-01" db="EMBL/GenBank/DDBJ databases">
        <title>Chengkuizengella sp. nov., isolated from deep-sea sediment of East Pacific Ocean.</title>
        <authorList>
            <person name="Yang J."/>
            <person name="Lai Q."/>
            <person name="Shao Z."/>
        </authorList>
    </citation>
    <scope>NUCLEOTIDE SEQUENCE [LARGE SCALE GENOMIC DNA]</scope>
    <source>
        <strain evidence="1 2">YPA3-1-1</strain>
    </source>
</reference>
<organism evidence="1 2">
    <name type="scientific">Chengkuizengella marina</name>
    <dbReference type="NCBI Taxonomy" id="2507566"/>
    <lineage>
        <taxon>Bacteria</taxon>
        <taxon>Bacillati</taxon>
        <taxon>Bacillota</taxon>
        <taxon>Bacilli</taxon>
        <taxon>Bacillales</taxon>
        <taxon>Paenibacillaceae</taxon>
        <taxon>Chengkuizengella</taxon>
    </lineage>
</organism>
<evidence type="ECO:0000313" key="1">
    <source>
        <dbReference type="EMBL" id="NBI29359.1"/>
    </source>
</evidence>
<comment type="caution">
    <text evidence="1">The sequence shown here is derived from an EMBL/GenBank/DDBJ whole genome shotgun (WGS) entry which is preliminary data.</text>
</comment>
<dbReference type="AlphaFoldDB" id="A0A6N9Q3F4"/>
<dbReference type="RefSeq" id="WP_160646166.1">
    <property type="nucleotide sequence ID" value="NZ_SIJB01000024.1"/>
</dbReference>
<protein>
    <submittedName>
        <fullName evidence="1">Uncharacterized protein</fullName>
    </submittedName>
</protein>
<proteinExistence type="predicted"/>
<dbReference type="EMBL" id="SIJB01000024">
    <property type="protein sequence ID" value="NBI29359.1"/>
    <property type="molecule type" value="Genomic_DNA"/>
</dbReference>
<name>A0A6N9Q3F4_9BACL</name>
<sequence>MGKFDRSVCDCCVCPMQCVMEQLTDREGAVAIATTSLFNDVYVTINSADKFLAKTSEGTYPICNVTAVGIDRVRTASNPNFDLTLKPVRVDKKGECSCCEDPATEELLSKTGKKVRLEYDSAGGTFFTLGIVEKVGEGIVTLMNDSPGTLSHLAISTCHITRVEDYI</sequence>
<evidence type="ECO:0000313" key="2">
    <source>
        <dbReference type="Proteomes" id="UP000448943"/>
    </source>
</evidence>
<accession>A0A6N9Q3F4</accession>
<keyword evidence="2" id="KW-1185">Reference proteome</keyword>
<gene>
    <name evidence="1" type="ORF">ERL59_10340</name>
</gene>
<dbReference type="Proteomes" id="UP000448943">
    <property type="component" value="Unassembled WGS sequence"/>
</dbReference>